<evidence type="ECO:0000313" key="4">
    <source>
        <dbReference type="Proteomes" id="UP000029738"/>
    </source>
</evidence>
<dbReference type="STRING" id="1479485.DA73_0214115"/>
<gene>
    <name evidence="3" type="ORF">DA73_0214115</name>
    <name evidence="2" type="ORF">DA73_0400019990</name>
</gene>
<comment type="caution">
    <text evidence="3">The sequence shown here is derived from an EMBL/GenBank/DDBJ whole genome shotgun (WGS) entry which is preliminary data.</text>
</comment>
<dbReference type="NCBIfam" id="TIGR00303">
    <property type="entry name" value="nicotinate mononucleotide-dependent phosphoribosyltransferase CobT"/>
    <property type="match status" value="1"/>
</dbReference>
<dbReference type="EMBL" id="JHEG04000001">
    <property type="protein sequence ID" value="KAF3891043.1"/>
    <property type="molecule type" value="Genomic_DNA"/>
</dbReference>
<organism evidence="3">
    <name type="scientific">Tolypothrix bouteillei VB521301</name>
    <dbReference type="NCBI Taxonomy" id="1479485"/>
    <lineage>
        <taxon>Bacteria</taxon>
        <taxon>Bacillati</taxon>
        <taxon>Cyanobacteriota</taxon>
        <taxon>Cyanophyceae</taxon>
        <taxon>Nostocales</taxon>
        <taxon>Tolypothrichaceae</taxon>
        <taxon>Tolypothrix</taxon>
    </lineage>
</organism>
<dbReference type="Gene3D" id="3.40.50.10210">
    <property type="match status" value="1"/>
</dbReference>
<dbReference type="NCBIfam" id="NF003373">
    <property type="entry name" value="PRK04447.1-6"/>
    <property type="match status" value="1"/>
</dbReference>
<proteinExistence type="inferred from homology"/>
<protein>
    <recommendedName>
        <fullName evidence="1">UPF0284 protein DA73_0214115</fullName>
    </recommendedName>
</protein>
<dbReference type="PANTHER" id="PTHR38811">
    <property type="match status" value="1"/>
</dbReference>
<evidence type="ECO:0000313" key="2">
    <source>
        <dbReference type="EMBL" id="KAF3891043.1"/>
    </source>
</evidence>
<dbReference type="RefSeq" id="WP_038081084.1">
    <property type="nucleotide sequence ID" value="NZ_JHEG04000001.1"/>
</dbReference>
<sequence>MIRIYTQIEQAKEWMTKYRGCLPVFACILGYTDTCLIPGISAAGSTPEDRKYTACADAEFLYYGTGVKPKYPLPPLIAGVSPVFITRAVVETLKIPVYIFNAGLPQSPPVPVIDLGGSPAKCLSQGKAMDIATVHHLLKQGMEWGERLANHDRKDYYILSECVVGGTTTALAILTGLGVQAVGKVNSSHPVCNHAQKWALVQAGLKKMERAKEGGSEKNFPHSLTPSLLHSPIDPLELVAAVGDPMQVAVAGMTLALSRSCGVLLAGGTQMLAVYALICAIAQVYGLPWQVEEVIVGTTRWVAEDSTGGTIELAELIGRGSNTPYELFTPPLLATELSFAESCYEQLRAYEKGFVKEGVGAGGSCIAAYLYQEWQQHQLLQEIEKQIKSAYGD</sequence>
<dbReference type="InterPro" id="IPR036087">
    <property type="entry name" value="Nict_dMeBzImd_PRibTrfase_sf"/>
</dbReference>
<dbReference type="HAMAP" id="MF_01086">
    <property type="entry name" value="UPF0284"/>
    <property type="match status" value="1"/>
</dbReference>
<dbReference type="InterPro" id="IPR002805">
    <property type="entry name" value="Nict_dMeBzImd_PRibTrfase_arc"/>
</dbReference>
<accession>A0A0C1NFQ3</accession>
<dbReference type="EMBL" id="JHEG02000043">
    <property type="protein sequence ID" value="KIE11641.1"/>
    <property type="molecule type" value="Genomic_DNA"/>
</dbReference>
<dbReference type="AlphaFoldDB" id="A0A0C1NFQ3"/>
<comment type="similarity">
    <text evidence="1">Belongs to the UPF0284 family.</text>
</comment>
<reference evidence="3" key="1">
    <citation type="journal article" date="2015" name="Genome Announc.">
        <title>Draft Genome Sequence of Tolypothrix boutellei Strain VB521301.</title>
        <authorList>
            <person name="Chandrababunaidu M.M."/>
            <person name="Singh D."/>
            <person name="Sen D."/>
            <person name="Bhan S."/>
            <person name="Das S."/>
            <person name="Gupta A."/>
            <person name="Adhikary S.P."/>
            <person name="Tripathy S."/>
        </authorList>
    </citation>
    <scope>NUCLEOTIDE SEQUENCE</scope>
    <source>
        <strain evidence="3">VB521301</strain>
    </source>
</reference>
<name>A0A0C1NFQ3_9CYAN</name>
<reference evidence="2" key="2">
    <citation type="submission" date="2019-11" db="EMBL/GenBank/DDBJ databases">
        <title>Improved Assembly of Tolypothrix boutellei genome.</title>
        <authorList>
            <person name="Sarangi A.N."/>
            <person name="Mukherjee M."/>
            <person name="Ghosh S."/>
            <person name="Singh D."/>
            <person name="Das A."/>
            <person name="Kant S."/>
            <person name="Prusty A."/>
            <person name="Tripathy S."/>
        </authorList>
    </citation>
    <scope>NUCLEOTIDE SEQUENCE</scope>
    <source>
        <strain evidence="2">VB521301</strain>
    </source>
</reference>
<evidence type="ECO:0000313" key="3">
    <source>
        <dbReference type="EMBL" id="KIE11641.1"/>
    </source>
</evidence>
<dbReference type="PANTHER" id="PTHR38811:SF1">
    <property type="entry name" value="UPF0284 PROTEIN SLL1500"/>
    <property type="match status" value="1"/>
</dbReference>
<dbReference type="InterPro" id="IPR003200">
    <property type="entry name" value="Nict_dMeBzImd_PRibTrfase"/>
</dbReference>
<dbReference type="SUPFAM" id="SSF52733">
    <property type="entry name" value="Nicotinate mononucleotide:5,6-dimethylbenzimidazole phosphoribosyltransferase (CobT)"/>
    <property type="match status" value="1"/>
</dbReference>
<dbReference type="GO" id="GO:0008939">
    <property type="term" value="F:nicotinate-nucleotide-dimethylbenzimidazole phosphoribosyltransferase activity"/>
    <property type="evidence" value="ECO:0007669"/>
    <property type="project" value="InterPro"/>
</dbReference>
<evidence type="ECO:0000256" key="1">
    <source>
        <dbReference type="HAMAP-Rule" id="MF_01086"/>
    </source>
</evidence>
<keyword evidence="4" id="KW-1185">Reference proteome</keyword>
<dbReference type="CDD" id="cd02439">
    <property type="entry name" value="DMB-PRT_CobT"/>
    <property type="match status" value="1"/>
</dbReference>
<dbReference type="OrthoDB" id="418257at2"/>
<dbReference type="Proteomes" id="UP000029738">
    <property type="component" value="Unassembled WGS sequence"/>
</dbReference>